<reference evidence="2 4" key="1">
    <citation type="journal article" date="2014" name="ISME J.">
        <title>Trehalose/2-sulfotrehalose biosynthesis and glycine-betaine uptake are widely spread mechanisms for osmoadaptation in the Halobacteriales.</title>
        <authorList>
            <person name="Youssef N.H."/>
            <person name="Savage-Ashlock K.N."/>
            <person name="McCully A.L."/>
            <person name="Luedtke B."/>
            <person name="Shaw E.I."/>
            <person name="Hoff W.D."/>
            <person name="Elshahed M.S."/>
        </authorList>
    </citation>
    <scope>NUCLEOTIDE SEQUENCE [LARGE SCALE GENOMIC DNA]</scope>
    <source>
        <strain evidence="2 4">DX253</strain>
    </source>
</reference>
<dbReference type="Proteomes" id="UP000003751">
    <property type="component" value="Unassembled WGS sequence"/>
</dbReference>
<protein>
    <submittedName>
        <fullName evidence="2">Uncharacterized protein</fullName>
    </submittedName>
</protein>
<dbReference type="Proteomes" id="UP000184203">
    <property type="component" value="Unassembled WGS sequence"/>
</dbReference>
<dbReference type="AlphaFoldDB" id="E7QYD4"/>
<evidence type="ECO:0000313" key="4">
    <source>
        <dbReference type="Proteomes" id="UP000003751"/>
    </source>
</evidence>
<dbReference type="OrthoDB" id="350469at2157"/>
<accession>E7QYD4</accession>
<dbReference type="STRING" id="797209.GCA_000376445_02143"/>
<dbReference type="EMBL" id="AEMG01000027">
    <property type="protein sequence ID" value="EFW90459.1"/>
    <property type="molecule type" value="Genomic_DNA"/>
</dbReference>
<evidence type="ECO:0000256" key="1">
    <source>
        <dbReference type="SAM" id="MobiDB-lite"/>
    </source>
</evidence>
<dbReference type="RefSeq" id="WP_007982555.1">
    <property type="nucleotide sequence ID" value="NZ_AEMG01000027.1"/>
</dbReference>
<evidence type="ECO:0000313" key="3">
    <source>
        <dbReference type="EMBL" id="SHL68064.1"/>
    </source>
</evidence>
<feature type="region of interest" description="Disordered" evidence="1">
    <location>
        <begin position="1"/>
        <end position="27"/>
    </location>
</feature>
<evidence type="ECO:0000313" key="5">
    <source>
        <dbReference type="Proteomes" id="UP000184203"/>
    </source>
</evidence>
<dbReference type="eggNOG" id="ENOG502N5SS">
    <property type="taxonomic scope" value="Archaea"/>
</dbReference>
<feature type="compositionally biased region" description="Polar residues" evidence="1">
    <location>
        <begin position="1"/>
        <end position="17"/>
    </location>
</feature>
<keyword evidence="5" id="KW-1185">Reference proteome</keyword>
<reference evidence="3" key="2">
    <citation type="submission" date="2016-11" db="EMBL/GenBank/DDBJ databases">
        <authorList>
            <person name="Jaros S."/>
            <person name="Januszkiewicz K."/>
            <person name="Wedrychowicz H."/>
        </authorList>
    </citation>
    <scope>NUCLEOTIDE SEQUENCE [LARGE SCALE GENOMIC DNA]</scope>
    <source>
        <strain evidence="3">DX253</strain>
    </source>
</reference>
<evidence type="ECO:0000313" key="2">
    <source>
        <dbReference type="EMBL" id="EFW90459.1"/>
    </source>
</evidence>
<proteinExistence type="predicted"/>
<name>E7QYD4_HALPU</name>
<sequence length="231" mass="26006">MPGSSVERTSISHTGTTYGAEHVTLGQNQPDKMSTVCTWEHSRQYEGTEMVGKRDATRFVPRTRQKLTGTAADDTVVVLDSDIMPVAGKHDLDKQDYPAVIAMNATTDTEIAIDAIDYGTNEVTLADDPADGDEVYLYPILAEGSVQFRARNSIGQVEGAVYKWPIPIYRFHDFPQLARGTEINLHGSVTFEEHDELEFRIDSPHQLWWEDNYFPQGQYISSLEQQVELTY</sequence>
<gene>
    <name evidence="3" type="ORF">SAMN05444342_4393</name>
    <name evidence="2" type="ORF">ZOD2009_19123</name>
</gene>
<organism evidence="2 4">
    <name type="scientific">Haladaptatus paucihalophilus DX253</name>
    <dbReference type="NCBI Taxonomy" id="797209"/>
    <lineage>
        <taxon>Archaea</taxon>
        <taxon>Methanobacteriati</taxon>
        <taxon>Methanobacteriota</taxon>
        <taxon>Stenosarchaea group</taxon>
        <taxon>Halobacteria</taxon>
        <taxon>Halobacteriales</taxon>
        <taxon>Haladaptataceae</taxon>
        <taxon>Haladaptatus</taxon>
    </lineage>
</organism>
<dbReference type="EMBL" id="FRAN01000011">
    <property type="protein sequence ID" value="SHL68064.1"/>
    <property type="molecule type" value="Genomic_DNA"/>
</dbReference>
<dbReference type="PATRIC" id="fig|797209.4.peg.3740"/>
<reference evidence="5" key="3">
    <citation type="submission" date="2016-11" db="EMBL/GenBank/DDBJ databases">
        <authorList>
            <person name="Varghese N."/>
            <person name="Submissions S."/>
        </authorList>
    </citation>
    <scope>NUCLEOTIDE SEQUENCE [LARGE SCALE GENOMIC DNA]</scope>
    <source>
        <strain evidence="5">DX253</strain>
    </source>
</reference>